<reference evidence="2 3" key="1">
    <citation type="journal article" date="2017" name="Poromechanics V (2013)">
        <title>Genomic Characterization of the Arsenic-Tolerant Actinobacterium, &lt;i&gt;Rhodococcus erythropolis&lt;/i&gt; S43.</title>
        <authorList>
            <person name="Retamal-Morales G."/>
            <person name="Mehnert M."/>
            <person name="Schwabe R."/>
            <person name="Tischler D."/>
            <person name="Schloemann M."/>
            <person name="Levican G.J."/>
        </authorList>
    </citation>
    <scope>NUCLEOTIDE SEQUENCE [LARGE SCALE GENOMIC DNA]</scope>
    <source>
        <strain evidence="2 3">S43</strain>
    </source>
</reference>
<comment type="caution">
    <text evidence="2">The sequence shown here is derived from an EMBL/GenBank/DDBJ whole genome shotgun (WGS) entry which is preliminary data.</text>
</comment>
<organism evidence="2 3">
    <name type="scientific">Rhodococcus erythropolis</name>
    <name type="common">Arthrobacter picolinophilus</name>
    <dbReference type="NCBI Taxonomy" id="1833"/>
    <lineage>
        <taxon>Bacteria</taxon>
        <taxon>Bacillati</taxon>
        <taxon>Actinomycetota</taxon>
        <taxon>Actinomycetes</taxon>
        <taxon>Mycobacteriales</taxon>
        <taxon>Nocardiaceae</taxon>
        <taxon>Rhodococcus</taxon>
        <taxon>Rhodococcus erythropolis group</taxon>
    </lineage>
</organism>
<dbReference type="Proteomes" id="UP000325576">
    <property type="component" value="Unassembled WGS sequence"/>
</dbReference>
<evidence type="ECO:0000313" key="3">
    <source>
        <dbReference type="Proteomes" id="UP000325576"/>
    </source>
</evidence>
<proteinExistence type="predicted"/>
<feature type="region of interest" description="Disordered" evidence="1">
    <location>
        <begin position="30"/>
        <end position="86"/>
    </location>
</feature>
<evidence type="ECO:0000256" key="1">
    <source>
        <dbReference type="SAM" id="MobiDB-lite"/>
    </source>
</evidence>
<protein>
    <submittedName>
        <fullName evidence="2">Uncharacterized protein</fullName>
    </submittedName>
</protein>
<sequence>MVLEDGGAIVSLAAPSDAFLVPTSMIVGMHPKRSSAMTSREAIRKSSPSPHDASRTNYRRHAGRPTQRQRSCAKNWPTVALSGFGT</sequence>
<dbReference type="AlphaFoldDB" id="A0A5N5E105"/>
<accession>A0A5N5E105</accession>
<gene>
    <name evidence="2" type="ORF">BS297_20870</name>
</gene>
<evidence type="ECO:0000313" key="2">
    <source>
        <dbReference type="EMBL" id="KAB2583391.1"/>
    </source>
</evidence>
<dbReference type="EMBL" id="MRBO01000562">
    <property type="protein sequence ID" value="KAB2583391.1"/>
    <property type="molecule type" value="Genomic_DNA"/>
</dbReference>
<name>A0A5N5E105_RHOER</name>